<accession>A0A0F0KHZ2</accession>
<dbReference type="Pfam" id="PF00392">
    <property type="entry name" value="GntR"/>
    <property type="match status" value="1"/>
</dbReference>
<dbReference type="SUPFAM" id="SSF46785">
    <property type="entry name" value="Winged helix' DNA-binding domain"/>
    <property type="match status" value="1"/>
</dbReference>
<sequence>MAQAPDREDVSDGIVGSTAAEISESVRDLVERGAYAPGDQLPPVRSLAARLGVNRNTVLAAYRSLVTARIAATGGRTGTTVLGSAKNPDEGFTPGSVLRDIGSGNPDAAHLPDLAAALATVTPGHVLYGESVIDADLAEWATDWIAADHPRPFRLSITAGAVDAVERLLAQTLVQGDRVGLEDPCFLSSIHTARLAGYTPVAIPVDREGMTVAGLRAALESGARAIVCTPRAHNPTGVGTSAARALELREVLADHPHVLVIEDDHFSLLAPTPYASIIAPTQQRWALVRSVSKFLGPDMRLAVTASDPVTAQRLALRLSPGTMWVSHVMQRLAAVMLRDDDVQQSIVEAGKHYARRNEAFVSKLDALGLQAQADSGLNVWVDVGQDATEVTRRLASRGWLVRPGSEFAIDPDSAQGSTHLRLTVHALDDVETQRLVEDLAAVAGVSAPFGAAG</sequence>
<proteinExistence type="inferred from homology"/>
<dbReference type="PANTHER" id="PTHR46577">
    <property type="entry name" value="HTH-TYPE TRANSCRIPTIONAL REGULATORY PROTEIN GABR"/>
    <property type="match status" value="1"/>
</dbReference>
<dbReference type="SUPFAM" id="SSF53383">
    <property type="entry name" value="PLP-dependent transferases"/>
    <property type="match status" value="1"/>
</dbReference>
<protein>
    <submittedName>
        <fullName evidence="7">Putative HTH-type transcriptional regulator YjiR</fullName>
    </submittedName>
</protein>
<dbReference type="InterPro" id="IPR015421">
    <property type="entry name" value="PyrdxlP-dep_Trfase_major"/>
</dbReference>
<keyword evidence="2" id="KW-0663">Pyridoxal phosphate</keyword>
<evidence type="ECO:0000313" key="7">
    <source>
        <dbReference type="EMBL" id="KJL20478.1"/>
    </source>
</evidence>
<evidence type="ECO:0000259" key="6">
    <source>
        <dbReference type="PROSITE" id="PS50949"/>
    </source>
</evidence>
<keyword evidence="3" id="KW-0805">Transcription regulation</keyword>
<dbReference type="SMART" id="SM00345">
    <property type="entry name" value="HTH_GNTR"/>
    <property type="match status" value="1"/>
</dbReference>
<evidence type="ECO:0000313" key="8">
    <source>
        <dbReference type="Proteomes" id="UP000033725"/>
    </source>
</evidence>
<comment type="caution">
    <text evidence="7">The sequence shown here is derived from an EMBL/GenBank/DDBJ whole genome shotgun (WGS) entry which is preliminary data.</text>
</comment>
<dbReference type="InterPro" id="IPR000524">
    <property type="entry name" value="Tscrpt_reg_HTH_GntR"/>
</dbReference>
<dbReference type="EMBL" id="JYIV01000028">
    <property type="protein sequence ID" value="KJL20478.1"/>
    <property type="molecule type" value="Genomic_DNA"/>
</dbReference>
<dbReference type="RefSeq" id="WP_045264731.1">
    <property type="nucleotide sequence ID" value="NZ_JYIV01000028.1"/>
</dbReference>
<organism evidence="7 8">
    <name type="scientific">Microbacterium oxydans</name>
    <dbReference type="NCBI Taxonomy" id="82380"/>
    <lineage>
        <taxon>Bacteria</taxon>
        <taxon>Bacillati</taxon>
        <taxon>Actinomycetota</taxon>
        <taxon>Actinomycetes</taxon>
        <taxon>Micrococcales</taxon>
        <taxon>Microbacteriaceae</taxon>
        <taxon>Microbacterium</taxon>
    </lineage>
</organism>
<dbReference type="PANTHER" id="PTHR46577:SF1">
    <property type="entry name" value="HTH-TYPE TRANSCRIPTIONAL REGULATORY PROTEIN GABR"/>
    <property type="match status" value="1"/>
</dbReference>
<dbReference type="Proteomes" id="UP000033725">
    <property type="component" value="Unassembled WGS sequence"/>
</dbReference>
<dbReference type="CDD" id="cd07377">
    <property type="entry name" value="WHTH_GntR"/>
    <property type="match status" value="1"/>
</dbReference>
<dbReference type="InterPro" id="IPR004839">
    <property type="entry name" value="Aminotransferase_I/II_large"/>
</dbReference>
<evidence type="ECO:0000256" key="1">
    <source>
        <dbReference type="ARBA" id="ARBA00005384"/>
    </source>
</evidence>
<dbReference type="InterPro" id="IPR036388">
    <property type="entry name" value="WH-like_DNA-bd_sf"/>
</dbReference>
<dbReference type="InterPro" id="IPR051446">
    <property type="entry name" value="HTH_trans_reg/aminotransferase"/>
</dbReference>
<dbReference type="GO" id="GO:0030170">
    <property type="term" value="F:pyridoxal phosphate binding"/>
    <property type="evidence" value="ECO:0007669"/>
    <property type="project" value="InterPro"/>
</dbReference>
<evidence type="ECO:0000256" key="4">
    <source>
        <dbReference type="ARBA" id="ARBA00023125"/>
    </source>
</evidence>
<evidence type="ECO:0000256" key="5">
    <source>
        <dbReference type="ARBA" id="ARBA00023163"/>
    </source>
</evidence>
<reference evidence="7 8" key="1">
    <citation type="submission" date="2015-02" db="EMBL/GenBank/DDBJ databases">
        <title>Draft genome sequences of ten Microbacterium spp. with emphasis on heavy metal contaminated environments.</title>
        <authorList>
            <person name="Corretto E."/>
        </authorList>
    </citation>
    <scope>NUCLEOTIDE SEQUENCE [LARGE SCALE GENOMIC DNA]</scope>
    <source>
        <strain evidence="7 8">BEL163</strain>
    </source>
</reference>
<feature type="domain" description="HTH gntR-type" evidence="6">
    <location>
        <begin position="16"/>
        <end position="84"/>
    </location>
</feature>
<dbReference type="InterPro" id="IPR036390">
    <property type="entry name" value="WH_DNA-bd_sf"/>
</dbReference>
<comment type="similarity">
    <text evidence="1">In the C-terminal section; belongs to the class-I pyridoxal-phosphate-dependent aminotransferase family.</text>
</comment>
<dbReference type="GO" id="GO:0003700">
    <property type="term" value="F:DNA-binding transcription factor activity"/>
    <property type="evidence" value="ECO:0007669"/>
    <property type="project" value="InterPro"/>
</dbReference>
<dbReference type="CDD" id="cd00609">
    <property type="entry name" value="AAT_like"/>
    <property type="match status" value="1"/>
</dbReference>
<dbReference type="Pfam" id="PF00155">
    <property type="entry name" value="Aminotran_1_2"/>
    <property type="match status" value="1"/>
</dbReference>
<evidence type="ECO:0000256" key="2">
    <source>
        <dbReference type="ARBA" id="ARBA00022898"/>
    </source>
</evidence>
<dbReference type="AlphaFoldDB" id="A0A0F0KHZ2"/>
<keyword evidence="4" id="KW-0238">DNA-binding</keyword>
<dbReference type="PROSITE" id="PS50949">
    <property type="entry name" value="HTH_GNTR"/>
    <property type="match status" value="1"/>
</dbReference>
<gene>
    <name evidence="7" type="primary">yjiR</name>
    <name evidence="7" type="ORF">RN51_02695</name>
</gene>
<dbReference type="OrthoDB" id="4336542at2"/>
<dbReference type="Gene3D" id="3.40.640.10">
    <property type="entry name" value="Type I PLP-dependent aspartate aminotransferase-like (Major domain)"/>
    <property type="match status" value="1"/>
</dbReference>
<dbReference type="InterPro" id="IPR015424">
    <property type="entry name" value="PyrdxlP-dep_Trfase"/>
</dbReference>
<dbReference type="Gene3D" id="1.10.10.10">
    <property type="entry name" value="Winged helix-like DNA-binding domain superfamily/Winged helix DNA-binding domain"/>
    <property type="match status" value="1"/>
</dbReference>
<name>A0A0F0KHZ2_9MICO</name>
<dbReference type="GO" id="GO:0003677">
    <property type="term" value="F:DNA binding"/>
    <property type="evidence" value="ECO:0007669"/>
    <property type="project" value="UniProtKB-KW"/>
</dbReference>
<dbReference type="PATRIC" id="fig|82380.10.peg.2707"/>
<evidence type="ECO:0000256" key="3">
    <source>
        <dbReference type="ARBA" id="ARBA00023015"/>
    </source>
</evidence>
<keyword evidence="5" id="KW-0804">Transcription</keyword>